<reference evidence="3 4" key="1">
    <citation type="submission" date="2019-02" db="EMBL/GenBank/DDBJ databases">
        <title>Deep-cultivation of Planctomycetes and their phenomic and genomic characterization uncovers novel biology.</title>
        <authorList>
            <person name="Wiegand S."/>
            <person name="Jogler M."/>
            <person name="Boedeker C."/>
            <person name="Pinto D."/>
            <person name="Vollmers J."/>
            <person name="Rivas-Marin E."/>
            <person name="Kohn T."/>
            <person name="Peeters S.H."/>
            <person name="Heuer A."/>
            <person name="Rast P."/>
            <person name="Oberbeckmann S."/>
            <person name="Bunk B."/>
            <person name="Jeske O."/>
            <person name="Meyerdierks A."/>
            <person name="Storesund J.E."/>
            <person name="Kallscheuer N."/>
            <person name="Luecker S."/>
            <person name="Lage O.M."/>
            <person name="Pohl T."/>
            <person name="Merkel B.J."/>
            <person name="Hornburger P."/>
            <person name="Mueller R.-W."/>
            <person name="Bruemmer F."/>
            <person name="Labrenz M."/>
            <person name="Spormann A.M."/>
            <person name="Op Den Camp H."/>
            <person name="Overmann J."/>
            <person name="Amann R."/>
            <person name="Jetten M.S.M."/>
            <person name="Mascher T."/>
            <person name="Medema M.H."/>
            <person name="Devos D.P."/>
            <person name="Kaster A.-K."/>
            <person name="Ovreas L."/>
            <person name="Rohde M."/>
            <person name="Galperin M.Y."/>
            <person name="Jogler C."/>
        </authorList>
    </citation>
    <scope>NUCLEOTIDE SEQUENCE [LARGE SCALE GENOMIC DNA]</scope>
    <source>
        <strain evidence="3 4">Poly59</strain>
    </source>
</reference>
<organism evidence="3 4">
    <name type="scientific">Rubripirellula reticaptiva</name>
    <dbReference type="NCBI Taxonomy" id="2528013"/>
    <lineage>
        <taxon>Bacteria</taxon>
        <taxon>Pseudomonadati</taxon>
        <taxon>Planctomycetota</taxon>
        <taxon>Planctomycetia</taxon>
        <taxon>Pirellulales</taxon>
        <taxon>Pirellulaceae</taxon>
        <taxon>Rubripirellula</taxon>
    </lineage>
</organism>
<name>A0A5C6F2G1_9BACT</name>
<feature type="signal peptide" evidence="2">
    <location>
        <begin position="1"/>
        <end position="47"/>
    </location>
</feature>
<comment type="caution">
    <text evidence="3">The sequence shown here is derived from an EMBL/GenBank/DDBJ whole genome shotgun (WGS) entry which is preliminary data.</text>
</comment>
<evidence type="ECO:0000256" key="1">
    <source>
        <dbReference type="SAM" id="MobiDB-lite"/>
    </source>
</evidence>
<evidence type="ECO:0008006" key="5">
    <source>
        <dbReference type="Google" id="ProtNLM"/>
    </source>
</evidence>
<dbReference type="AlphaFoldDB" id="A0A5C6F2G1"/>
<keyword evidence="4" id="KW-1185">Reference proteome</keyword>
<evidence type="ECO:0000313" key="4">
    <source>
        <dbReference type="Proteomes" id="UP000317977"/>
    </source>
</evidence>
<dbReference type="EMBL" id="SJPX01000002">
    <property type="protein sequence ID" value="TWU55305.1"/>
    <property type="molecule type" value="Genomic_DNA"/>
</dbReference>
<gene>
    <name evidence="3" type="ORF">Poly59_16020</name>
</gene>
<proteinExistence type="predicted"/>
<accession>A0A5C6F2G1</accession>
<sequence length="501" mass="53388" precursor="true">MKSTVNHSSSRGCQRRRSCLVWLRCLRGLSIRLLMMASSLIVANANAQYGTSGQSPQTNLVPIGPPPAAHSPGGSAGFDPYATSPQGSVGIGSVGIGAPTGVSPPAASYPSTASPAPSLFGGLFSQPASSPSTSGFGAPPAGFGAPMGAPNTGNPYGAPAYGAPTYSAPSYGPPSFQYDNPNVYGPPAGIGSPQIQSFPNSIYPSSSPSTLFPEGLISGSIFPSVSGFSNDASQLLRGPRFRNGYVGFGDSSNDLNMNDTDVSIVFAFPNFFYSNQPLYVVPSFSLHLWDGPKTTVQKNADLPGSAYSAFLDLGWNSDPNQMVSTELGVRVGAFTDFDTFNSDSIRILGKALASFRLTPTSTLKGGVYYLDRNDLKLVPAFGVLCQPNPYTRVDLFFPQPKFARYLRTVGTQDVWWYLSGDYGGGSWTVTRASGSEDSIDINDLRAVAGLEWGRSDEIRAGRRLGFAEIGYVFNRELRFRRSRQDNLDLDDGIMFRLGIGY</sequence>
<evidence type="ECO:0000313" key="3">
    <source>
        <dbReference type="EMBL" id="TWU55305.1"/>
    </source>
</evidence>
<dbReference type="Proteomes" id="UP000317977">
    <property type="component" value="Unassembled WGS sequence"/>
</dbReference>
<feature type="compositionally biased region" description="Polar residues" evidence="1">
    <location>
        <begin position="51"/>
        <end position="60"/>
    </location>
</feature>
<evidence type="ECO:0000256" key="2">
    <source>
        <dbReference type="SAM" id="SignalP"/>
    </source>
</evidence>
<feature type="chain" id="PRO_5022814307" description="Outer membrane protein beta-barrel domain-containing protein" evidence="2">
    <location>
        <begin position="48"/>
        <end position="501"/>
    </location>
</feature>
<keyword evidence="2" id="KW-0732">Signal</keyword>
<protein>
    <recommendedName>
        <fullName evidence="5">Outer membrane protein beta-barrel domain-containing protein</fullName>
    </recommendedName>
</protein>
<feature type="region of interest" description="Disordered" evidence="1">
    <location>
        <begin position="51"/>
        <end position="82"/>
    </location>
</feature>